<feature type="non-terminal residue" evidence="2">
    <location>
        <position position="1"/>
    </location>
</feature>
<dbReference type="Pfam" id="PF13239">
    <property type="entry name" value="2TM"/>
    <property type="match status" value="1"/>
</dbReference>
<name>X0ZVR4_9ZZZZ</name>
<gene>
    <name evidence="2" type="ORF">S01H4_14483</name>
</gene>
<organism evidence="2">
    <name type="scientific">marine sediment metagenome</name>
    <dbReference type="NCBI Taxonomy" id="412755"/>
    <lineage>
        <taxon>unclassified sequences</taxon>
        <taxon>metagenomes</taxon>
        <taxon>ecological metagenomes</taxon>
    </lineage>
</organism>
<evidence type="ECO:0000259" key="1">
    <source>
        <dbReference type="Pfam" id="PF13239"/>
    </source>
</evidence>
<comment type="caution">
    <text evidence="2">The sequence shown here is derived from an EMBL/GenBank/DDBJ whole genome shotgun (WGS) entry which is preliminary data.</text>
</comment>
<sequence>WMIKNMMKAGFWGFGLFWHAMGIFVFSKKGPSSWESRKIREIMDKIDDEKTG</sequence>
<feature type="domain" description="2TM" evidence="1">
    <location>
        <begin position="10"/>
        <end position="44"/>
    </location>
</feature>
<dbReference type="AlphaFoldDB" id="X0ZVR4"/>
<evidence type="ECO:0000313" key="2">
    <source>
        <dbReference type="EMBL" id="GAG61992.1"/>
    </source>
</evidence>
<proteinExistence type="predicted"/>
<accession>X0ZVR4</accession>
<protein>
    <recommendedName>
        <fullName evidence="1">2TM domain-containing protein</fullName>
    </recommendedName>
</protein>
<reference evidence="2" key="1">
    <citation type="journal article" date="2014" name="Front. Microbiol.">
        <title>High frequency of phylogenetically diverse reductive dehalogenase-homologous genes in deep subseafloor sedimentary metagenomes.</title>
        <authorList>
            <person name="Kawai M."/>
            <person name="Futagami T."/>
            <person name="Toyoda A."/>
            <person name="Takaki Y."/>
            <person name="Nishi S."/>
            <person name="Hori S."/>
            <person name="Arai W."/>
            <person name="Tsubouchi T."/>
            <person name="Morono Y."/>
            <person name="Uchiyama I."/>
            <person name="Ito T."/>
            <person name="Fujiyama A."/>
            <person name="Inagaki F."/>
            <person name="Takami H."/>
        </authorList>
    </citation>
    <scope>NUCLEOTIDE SEQUENCE</scope>
    <source>
        <strain evidence="2">Expedition CK06-06</strain>
    </source>
</reference>
<dbReference type="EMBL" id="BART01006353">
    <property type="protein sequence ID" value="GAG61992.1"/>
    <property type="molecule type" value="Genomic_DNA"/>
</dbReference>
<dbReference type="InterPro" id="IPR025698">
    <property type="entry name" value="2TM_dom"/>
</dbReference>